<reference evidence="1 2" key="1">
    <citation type="submission" date="2014-02" db="EMBL/GenBank/DDBJ databases">
        <title>The small core and large imbalanced accessory genome model reveals a collaborative survival strategy of Sorangium cellulosum strains in nature.</title>
        <authorList>
            <person name="Han K."/>
            <person name="Peng R."/>
            <person name="Blom J."/>
            <person name="Li Y.-Z."/>
        </authorList>
    </citation>
    <scope>NUCLEOTIDE SEQUENCE [LARGE SCALE GENOMIC DNA]</scope>
    <source>
        <strain evidence="1 2">So0008-312</strain>
    </source>
</reference>
<evidence type="ECO:0000313" key="1">
    <source>
        <dbReference type="EMBL" id="KYF67237.1"/>
    </source>
</evidence>
<dbReference type="Proteomes" id="UP000075260">
    <property type="component" value="Unassembled WGS sequence"/>
</dbReference>
<organism evidence="1 2">
    <name type="scientific">Sorangium cellulosum</name>
    <name type="common">Polyangium cellulosum</name>
    <dbReference type="NCBI Taxonomy" id="56"/>
    <lineage>
        <taxon>Bacteria</taxon>
        <taxon>Pseudomonadati</taxon>
        <taxon>Myxococcota</taxon>
        <taxon>Polyangia</taxon>
        <taxon>Polyangiales</taxon>
        <taxon>Polyangiaceae</taxon>
        <taxon>Sorangium</taxon>
    </lineage>
</organism>
<dbReference type="OrthoDB" id="5503857at2"/>
<dbReference type="AlphaFoldDB" id="A0A150QGU8"/>
<accession>A0A150QGU8</accession>
<sequence>MAHFVYVDFDPSDFNFVTTIKDDGQDEGGGWQEARAKLKFKSLNIPHKVTSWSCAFTIGMPLRTVLMGRIDPSLAASFSEDVTEEVANRMDYELPPGIFCEKFILAARAAFKSKYKGLGATVTK</sequence>
<gene>
    <name evidence="1" type="ORF">BE15_11325</name>
</gene>
<comment type="caution">
    <text evidence="1">The sequence shown here is derived from an EMBL/GenBank/DDBJ whole genome shotgun (WGS) entry which is preliminary data.</text>
</comment>
<dbReference type="EMBL" id="JEMA01000673">
    <property type="protein sequence ID" value="KYF67237.1"/>
    <property type="molecule type" value="Genomic_DNA"/>
</dbReference>
<protein>
    <submittedName>
        <fullName evidence="1">Uncharacterized protein</fullName>
    </submittedName>
</protein>
<name>A0A150QGU8_SORCE</name>
<proteinExistence type="predicted"/>
<evidence type="ECO:0000313" key="2">
    <source>
        <dbReference type="Proteomes" id="UP000075260"/>
    </source>
</evidence>